<evidence type="ECO:0000313" key="1">
    <source>
        <dbReference type="EMBL" id="THV13862.1"/>
    </source>
</evidence>
<keyword evidence="2" id="KW-1185">Reference proteome</keyword>
<proteinExistence type="predicted"/>
<organism evidence="1 2">
    <name type="scientific">Rhizobium rhizophilum</name>
    <dbReference type="NCBI Taxonomy" id="1850373"/>
    <lineage>
        <taxon>Bacteria</taxon>
        <taxon>Pseudomonadati</taxon>
        <taxon>Pseudomonadota</taxon>
        <taxon>Alphaproteobacteria</taxon>
        <taxon>Hyphomicrobiales</taxon>
        <taxon>Rhizobiaceae</taxon>
        <taxon>Rhizobium/Agrobacterium group</taxon>
        <taxon>Rhizobium</taxon>
    </lineage>
</organism>
<dbReference type="RefSeq" id="WP_136558552.1">
    <property type="nucleotide sequence ID" value="NZ_STGT01000003.1"/>
</dbReference>
<dbReference type="EMBL" id="STGT01000003">
    <property type="protein sequence ID" value="THV13862.1"/>
    <property type="molecule type" value="Genomic_DNA"/>
</dbReference>
<evidence type="ECO:0008006" key="3">
    <source>
        <dbReference type="Google" id="ProtNLM"/>
    </source>
</evidence>
<evidence type="ECO:0000313" key="2">
    <source>
        <dbReference type="Proteomes" id="UP000309667"/>
    </source>
</evidence>
<accession>A0ABY2QU95</accession>
<comment type="caution">
    <text evidence="1">The sequence shown here is derived from an EMBL/GenBank/DDBJ whole genome shotgun (WGS) entry which is preliminary data.</text>
</comment>
<gene>
    <name evidence="1" type="ORF">E9677_13255</name>
</gene>
<reference evidence="1 2" key="1">
    <citation type="submission" date="2019-04" db="EMBL/GenBank/DDBJ databases">
        <title>Genome sequence of strain 7209-2.</title>
        <authorList>
            <person name="Gao J."/>
            <person name="Sun J."/>
        </authorList>
    </citation>
    <scope>NUCLEOTIDE SEQUENCE [LARGE SCALE GENOMIC DNA]</scope>
    <source>
        <strain evidence="1 2">7209-2</strain>
    </source>
</reference>
<protein>
    <recommendedName>
        <fullName evidence="3">TIGR04255 family protein</fullName>
    </recommendedName>
</protein>
<dbReference type="Proteomes" id="UP000309667">
    <property type="component" value="Unassembled WGS sequence"/>
</dbReference>
<name>A0ABY2QU95_9HYPH</name>
<sequence length="247" mass="27467">MTWCDKLASQPTVGIQLDPFYGGNETIFTRMAPLVAKLGTPEKPEFSAEVPDIYTVKIQREDGFQYSFDAHKASVQFQHRMQFKPTSGGLPVAQLISSPKVFSSLLADATEMLIEAALLLPEASQRHIRRIGIITTTAVSADDLPPGIVKFVEYLSRPWSGRVEAINSTIVSSLREDEQSIERCIHTITKPEDEEALLTLRFDWQRVLKKSPLVSRRELDKHIASATEGALSYFEDLAVGNAFDEGA</sequence>